<dbReference type="Proteomes" id="UP000290759">
    <property type="component" value="Unassembled WGS sequence"/>
</dbReference>
<dbReference type="AlphaFoldDB" id="A0A4Q2U4K2"/>
<comment type="caution">
    <text evidence="1">The sequence shown here is derived from an EMBL/GenBank/DDBJ whole genome shotgun (WGS) entry which is preliminary data.</text>
</comment>
<evidence type="ECO:0000313" key="2">
    <source>
        <dbReference type="Proteomes" id="UP000290759"/>
    </source>
</evidence>
<protein>
    <submittedName>
        <fullName evidence="1">Uncharacterized protein</fullName>
    </submittedName>
</protein>
<sequence length="65" mass="6707">MSDDLRSIPGASGPEAEALLTKAVRCRRLAAQSLDARAAEALKALATECEAEAAGIAGRRRVQAA</sequence>
<organism evidence="1 2">
    <name type="scientific">Lichenibacterium minor</name>
    <dbReference type="NCBI Taxonomy" id="2316528"/>
    <lineage>
        <taxon>Bacteria</taxon>
        <taxon>Pseudomonadati</taxon>
        <taxon>Pseudomonadota</taxon>
        <taxon>Alphaproteobacteria</taxon>
        <taxon>Hyphomicrobiales</taxon>
        <taxon>Lichenihabitantaceae</taxon>
        <taxon>Lichenibacterium</taxon>
    </lineage>
</organism>
<reference evidence="1 2" key="2">
    <citation type="submission" date="2019-02" db="EMBL/GenBank/DDBJ databases">
        <title>'Lichenibacterium ramalinii' gen. nov. sp. nov., 'Lichenibacterium minor' gen. nov. sp. nov.</title>
        <authorList>
            <person name="Pankratov T."/>
        </authorList>
    </citation>
    <scope>NUCLEOTIDE SEQUENCE [LARGE SCALE GENOMIC DNA]</scope>
    <source>
        <strain evidence="1 2">RmlP026</strain>
    </source>
</reference>
<proteinExistence type="predicted"/>
<name>A0A4Q2U4K2_9HYPH</name>
<keyword evidence="2" id="KW-1185">Reference proteome</keyword>
<reference evidence="1 2" key="1">
    <citation type="submission" date="2018-12" db="EMBL/GenBank/DDBJ databases">
        <authorList>
            <person name="Grouzdev D.S."/>
            <person name="Krutkina M.S."/>
        </authorList>
    </citation>
    <scope>NUCLEOTIDE SEQUENCE [LARGE SCALE GENOMIC DNA]</scope>
    <source>
        <strain evidence="1 2">RmlP026</strain>
    </source>
</reference>
<accession>A0A4Q2U4K2</accession>
<dbReference type="RefSeq" id="WP_129228104.1">
    <property type="nucleotide sequence ID" value="NZ_QYBB01000021.1"/>
</dbReference>
<evidence type="ECO:0000313" key="1">
    <source>
        <dbReference type="EMBL" id="RYC30728.1"/>
    </source>
</evidence>
<dbReference type="EMBL" id="QYBB01000021">
    <property type="protein sequence ID" value="RYC30728.1"/>
    <property type="molecule type" value="Genomic_DNA"/>
</dbReference>
<gene>
    <name evidence="1" type="ORF">D3273_17085</name>
</gene>